<name>A0AAU9E1X7_9FIRM</name>
<dbReference type="AlphaFoldDB" id="A0AAU9E1X7"/>
<dbReference type="EMBL" id="AP028654">
    <property type="protein sequence ID" value="BEP28479.1"/>
    <property type="molecule type" value="Genomic_DNA"/>
</dbReference>
<evidence type="ECO:0000256" key="1">
    <source>
        <dbReference type="SAM" id="Phobius"/>
    </source>
</evidence>
<keyword evidence="1" id="KW-1133">Transmembrane helix</keyword>
<dbReference type="KEGG" id="hprf:HLPR_08100"/>
<keyword evidence="1" id="KW-0472">Membrane</keyword>
<keyword evidence="3" id="KW-1185">Reference proteome</keyword>
<dbReference type="Proteomes" id="UP001321786">
    <property type="component" value="Chromosome"/>
</dbReference>
<accession>A0AAU9E1X7</accession>
<sequence>MVGDKNNFLKNKVLFSQGSISVEATIIVPIFIAVLVVLVLLMKFFFVNEVIEEILFESTNDIMYSYNLDSNISNSIEKNILFNVYIKKHSKEMNFDAKIMANIEVLKNNSLKTKVMCSYKIPFVKNIIISKSYIVKTYRFNFNTENKIVYITNTGSKYHYKNCIHLRQSSIPININEAIKKGYTPCENCVGGMNYFK</sequence>
<gene>
    <name evidence="2" type="ORF">HLPR_08100</name>
</gene>
<evidence type="ECO:0008006" key="4">
    <source>
        <dbReference type="Google" id="ProtNLM"/>
    </source>
</evidence>
<evidence type="ECO:0000313" key="3">
    <source>
        <dbReference type="Proteomes" id="UP001321786"/>
    </source>
</evidence>
<protein>
    <recommendedName>
        <fullName evidence="4">Pilus assembly protein</fullName>
    </recommendedName>
</protein>
<feature type="transmembrane region" description="Helical" evidence="1">
    <location>
        <begin position="20"/>
        <end position="41"/>
    </location>
</feature>
<proteinExistence type="predicted"/>
<evidence type="ECO:0000313" key="2">
    <source>
        <dbReference type="EMBL" id="BEP28479.1"/>
    </source>
</evidence>
<reference evidence="2 3" key="1">
    <citation type="submission" date="2023-08" db="EMBL/GenBank/DDBJ databases">
        <title>Helicovermis profunda gen. nov., sp. nov., a novel mesophilic, fermentative bacterium within the Bacillota from a deep-sea hydrothermal vent chimney.</title>
        <authorList>
            <person name="Miyazaki U."/>
            <person name="Mizutani D."/>
            <person name="Hashimoto Y."/>
            <person name="Tame A."/>
            <person name="Sawayama S."/>
            <person name="Miyazaki J."/>
            <person name="Takai K."/>
            <person name="Nakagawa S."/>
        </authorList>
    </citation>
    <scope>NUCLEOTIDE SEQUENCE [LARGE SCALE GENOMIC DNA]</scope>
    <source>
        <strain evidence="2 3">S502</strain>
    </source>
</reference>
<organism evidence="2 3">
    <name type="scientific">Helicovermis profundi</name>
    <dbReference type="NCBI Taxonomy" id="3065157"/>
    <lineage>
        <taxon>Bacteria</taxon>
        <taxon>Bacillati</taxon>
        <taxon>Bacillota</taxon>
        <taxon>Clostridia</taxon>
        <taxon>Helicovermis</taxon>
    </lineage>
</organism>
<keyword evidence="1" id="KW-0812">Transmembrane</keyword>